<reference evidence="2" key="2">
    <citation type="submission" date="2021-01" db="EMBL/GenBank/DDBJ databases">
        <authorList>
            <person name="Schikora-Tamarit M.A."/>
        </authorList>
    </citation>
    <scope>NUCLEOTIDE SEQUENCE</scope>
    <source>
        <strain evidence="2">CBS6341</strain>
    </source>
</reference>
<organism evidence="2 3">
    <name type="scientific">Wickerhamomyces mucosus</name>
    <dbReference type="NCBI Taxonomy" id="1378264"/>
    <lineage>
        <taxon>Eukaryota</taxon>
        <taxon>Fungi</taxon>
        <taxon>Dikarya</taxon>
        <taxon>Ascomycota</taxon>
        <taxon>Saccharomycotina</taxon>
        <taxon>Saccharomycetes</taxon>
        <taxon>Phaffomycetales</taxon>
        <taxon>Wickerhamomycetaceae</taxon>
        <taxon>Wickerhamomyces</taxon>
    </lineage>
</organism>
<feature type="compositionally biased region" description="Polar residues" evidence="1">
    <location>
        <begin position="1"/>
        <end position="18"/>
    </location>
</feature>
<dbReference type="AlphaFoldDB" id="A0A9P8PNW6"/>
<gene>
    <name evidence="2" type="ORF">WICMUC_002941</name>
</gene>
<comment type="caution">
    <text evidence="2">The sequence shown here is derived from an EMBL/GenBank/DDBJ whole genome shotgun (WGS) entry which is preliminary data.</text>
</comment>
<evidence type="ECO:0000313" key="2">
    <source>
        <dbReference type="EMBL" id="KAH3674980.1"/>
    </source>
</evidence>
<proteinExistence type="predicted"/>
<sequence length="162" mass="18004">MSINTLNHQLQQKPQNRPNIPPLPNPKEENQSNSIKKPAHFIKSTSTPAVTSTVGTDYSHNTDMDENGAVEMLNRLPTTTMETKDGCVHQLFFDTGSQKSFISKEIADQMNAIILTDPLKPLRQISTVIGEAMTPNTKIQLNFLLPEISTLQTFIPNSLNNC</sequence>
<protein>
    <submittedName>
        <fullName evidence="2">Uncharacterized protein</fullName>
    </submittedName>
</protein>
<feature type="region of interest" description="Disordered" evidence="1">
    <location>
        <begin position="1"/>
        <end position="63"/>
    </location>
</feature>
<reference evidence="2" key="1">
    <citation type="journal article" date="2021" name="Open Biol.">
        <title>Shared evolutionary footprints suggest mitochondrial oxidative damage underlies multiple complex I losses in fungi.</title>
        <authorList>
            <person name="Schikora-Tamarit M.A."/>
            <person name="Marcet-Houben M."/>
            <person name="Nosek J."/>
            <person name="Gabaldon T."/>
        </authorList>
    </citation>
    <scope>NUCLEOTIDE SEQUENCE</scope>
    <source>
        <strain evidence="2">CBS6341</strain>
    </source>
</reference>
<name>A0A9P8PNW6_9ASCO</name>
<dbReference type="Proteomes" id="UP000769528">
    <property type="component" value="Unassembled WGS sequence"/>
</dbReference>
<keyword evidence="3" id="KW-1185">Reference proteome</keyword>
<feature type="compositionally biased region" description="Polar residues" evidence="1">
    <location>
        <begin position="43"/>
        <end position="61"/>
    </location>
</feature>
<dbReference type="EMBL" id="JAEUBF010000785">
    <property type="protein sequence ID" value="KAH3674980.1"/>
    <property type="molecule type" value="Genomic_DNA"/>
</dbReference>
<evidence type="ECO:0000313" key="3">
    <source>
        <dbReference type="Proteomes" id="UP000769528"/>
    </source>
</evidence>
<evidence type="ECO:0000256" key="1">
    <source>
        <dbReference type="SAM" id="MobiDB-lite"/>
    </source>
</evidence>
<accession>A0A9P8PNW6</accession>